<feature type="transmembrane region" description="Helical" evidence="5">
    <location>
        <begin position="273"/>
        <end position="293"/>
    </location>
</feature>
<feature type="transmembrane region" description="Helical" evidence="5">
    <location>
        <begin position="237"/>
        <end position="253"/>
    </location>
</feature>
<feature type="transmembrane region" description="Helical" evidence="5">
    <location>
        <begin position="109"/>
        <end position="125"/>
    </location>
</feature>
<proteinExistence type="predicted"/>
<evidence type="ECO:0000256" key="2">
    <source>
        <dbReference type="ARBA" id="ARBA00022692"/>
    </source>
</evidence>
<name>A0ABX6AP38_9ACTN</name>
<dbReference type="Pfam" id="PF07690">
    <property type="entry name" value="MFS_1"/>
    <property type="match status" value="1"/>
</dbReference>
<evidence type="ECO:0000313" key="8">
    <source>
        <dbReference type="Proteomes" id="UP000326041"/>
    </source>
</evidence>
<accession>A0ABX6AP38</accession>
<evidence type="ECO:0000256" key="4">
    <source>
        <dbReference type="ARBA" id="ARBA00023136"/>
    </source>
</evidence>
<dbReference type="InterPro" id="IPR020846">
    <property type="entry name" value="MFS_dom"/>
</dbReference>
<keyword evidence="3 5" id="KW-1133">Transmembrane helix</keyword>
<dbReference type="RefSeq" id="WP_055606454.1">
    <property type="nucleotide sequence ID" value="NZ_CP023697.1"/>
</dbReference>
<organism evidence="7 8">
    <name type="scientific">Streptomyces prasinus</name>
    <dbReference type="NCBI Taxonomy" id="67345"/>
    <lineage>
        <taxon>Bacteria</taxon>
        <taxon>Bacillati</taxon>
        <taxon>Actinomycetota</taxon>
        <taxon>Actinomycetes</taxon>
        <taxon>Kitasatosporales</taxon>
        <taxon>Streptomycetaceae</taxon>
        <taxon>Streptomyces</taxon>
    </lineage>
</organism>
<feature type="domain" description="Major facilitator superfamily (MFS) profile" evidence="6">
    <location>
        <begin position="235"/>
        <end position="423"/>
    </location>
</feature>
<feature type="transmembrane region" description="Helical" evidence="5">
    <location>
        <begin position="326"/>
        <end position="349"/>
    </location>
</feature>
<dbReference type="InterPro" id="IPR011701">
    <property type="entry name" value="MFS"/>
</dbReference>
<evidence type="ECO:0000313" key="7">
    <source>
        <dbReference type="EMBL" id="QEV04490.1"/>
    </source>
</evidence>
<keyword evidence="8" id="KW-1185">Reference proteome</keyword>
<dbReference type="Proteomes" id="UP000326041">
    <property type="component" value="Chromosome"/>
</dbReference>
<dbReference type="PANTHER" id="PTHR23528:SF1">
    <property type="entry name" value="MAJOR FACILITATOR SUPERFAMILY (MFS) PROFILE DOMAIN-CONTAINING PROTEIN"/>
    <property type="match status" value="1"/>
</dbReference>
<dbReference type="GeneID" id="95533134"/>
<keyword evidence="2 5" id="KW-0812">Transmembrane</keyword>
<evidence type="ECO:0000256" key="3">
    <source>
        <dbReference type="ARBA" id="ARBA00022989"/>
    </source>
</evidence>
<keyword evidence="4 5" id="KW-0472">Membrane</keyword>
<feature type="transmembrane region" description="Helical" evidence="5">
    <location>
        <begin position="146"/>
        <end position="166"/>
    </location>
</feature>
<sequence length="423" mass="44983">MTAPAAKGARTRRITFLVALAVFAQESTWNFYESQLPPLLREHLTSVAVVGLLMGMDNLLGIFIQPWIGNRSDHTRTSWGRRMPYLVAGMPVAALLFVVIPHASGSLPLLIAVMFSYALVANTFKPIAEALVPDFVAPERRSRANAAVKIASSLTVIVTALLSLLLVDDHLYIAFTVPAALMLFSVAILAATVRDNRSPAYQAAVAEAAEAAAADRAEPRVRDIFLDILRSPDRSRVLLLAAILLFSSAWAASRSLVTPYGMEALDLTRGEAGGLTLPSGVAFLLAAYPSALFAERYGRLRVMTAGMCVFVAAMVLGTLAQNPTGTVVALCVGAAGASSFLVNAVVVLWNLAPSARVFGTYAGMYTVSWASGGFLGPALVGAMVDVNGWRLMLLDITLVASLSVAVIIRISRLQRRRPAATVA</sequence>
<comment type="subcellular location">
    <subcellularLocation>
        <location evidence="1">Cell membrane</location>
        <topology evidence="1">Multi-pass membrane protein</topology>
    </subcellularLocation>
</comment>
<evidence type="ECO:0000256" key="5">
    <source>
        <dbReference type="SAM" id="Phobius"/>
    </source>
</evidence>
<feature type="transmembrane region" description="Helical" evidence="5">
    <location>
        <begin position="85"/>
        <end position="103"/>
    </location>
</feature>
<feature type="transmembrane region" description="Helical" evidence="5">
    <location>
        <begin position="43"/>
        <end position="64"/>
    </location>
</feature>
<evidence type="ECO:0000256" key="1">
    <source>
        <dbReference type="ARBA" id="ARBA00004651"/>
    </source>
</evidence>
<reference evidence="7 8" key="1">
    <citation type="submission" date="2017-09" db="EMBL/GenBank/DDBJ databases">
        <authorList>
            <person name="Lee N."/>
            <person name="Cho B.-K."/>
        </authorList>
    </citation>
    <scope>NUCLEOTIDE SEQUENCE [LARGE SCALE GENOMIC DNA]</scope>
    <source>
        <strain evidence="7 8">ATCC 13879</strain>
    </source>
</reference>
<gene>
    <name evidence="7" type="ORF">CP972_00665</name>
</gene>
<evidence type="ECO:0000259" key="6">
    <source>
        <dbReference type="PROSITE" id="PS50850"/>
    </source>
</evidence>
<feature type="transmembrane region" description="Helical" evidence="5">
    <location>
        <begin position="300"/>
        <end position="320"/>
    </location>
</feature>
<dbReference type="SUPFAM" id="SSF103473">
    <property type="entry name" value="MFS general substrate transporter"/>
    <property type="match status" value="1"/>
</dbReference>
<dbReference type="PANTHER" id="PTHR23528">
    <property type="match status" value="1"/>
</dbReference>
<feature type="transmembrane region" description="Helical" evidence="5">
    <location>
        <begin position="389"/>
        <end position="408"/>
    </location>
</feature>
<feature type="transmembrane region" description="Helical" evidence="5">
    <location>
        <begin position="172"/>
        <end position="193"/>
    </location>
</feature>
<dbReference type="PROSITE" id="PS50850">
    <property type="entry name" value="MFS"/>
    <property type="match status" value="1"/>
</dbReference>
<dbReference type="Gene3D" id="1.20.1250.20">
    <property type="entry name" value="MFS general substrate transporter like domains"/>
    <property type="match status" value="2"/>
</dbReference>
<dbReference type="InterPro" id="IPR036259">
    <property type="entry name" value="MFS_trans_sf"/>
</dbReference>
<dbReference type="EMBL" id="CP023697">
    <property type="protein sequence ID" value="QEV04490.1"/>
    <property type="molecule type" value="Genomic_DNA"/>
</dbReference>
<feature type="transmembrane region" description="Helical" evidence="5">
    <location>
        <begin position="361"/>
        <end position="383"/>
    </location>
</feature>
<protein>
    <submittedName>
        <fullName evidence="7">MFS transporter</fullName>
    </submittedName>
</protein>